<evidence type="ECO:0000259" key="2">
    <source>
        <dbReference type="Pfam" id="PF09648"/>
    </source>
</evidence>
<dbReference type="InterPro" id="IPR018604">
    <property type="entry name" value="YycI-like"/>
</dbReference>
<dbReference type="EMBL" id="JBHSNO010000007">
    <property type="protein sequence ID" value="MFC5589989.1"/>
    <property type="molecule type" value="Genomic_DNA"/>
</dbReference>
<gene>
    <name evidence="3" type="ORF">ACFPRA_13870</name>
</gene>
<keyword evidence="1" id="KW-1133">Transmembrane helix</keyword>
<comment type="caution">
    <text evidence="3">The sequence shown here is derived from an EMBL/GenBank/DDBJ whole genome shotgun (WGS) entry which is preliminary data.</text>
</comment>
<keyword evidence="1" id="KW-0812">Transmembrane</keyword>
<keyword evidence="4" id="KW-1185">Reference proteome</keyword>
<dbReference type="Proteomes" id="UP001596109">
    <property type="component" value="Unassembled WGS sequence"/>
</dbReference>
<reference evidence="4" key="1">
    <citation type="journal article" date="2019" name="Int. J. Syst. Evol. Microbiol.">
        <title>The Global Catalogue of Microorganisms (GCM) 10K type strain sequencing project: providing services to taxonomists for standard genome sequencing and annotation.</title>
        <authorList>
            <consortium name="The Broad Institute Genomics Platform"/>
            <consortium name="The Broad Institute Genome Sequencing Center for Infectious Disease"/>
            <person name="Wu L."/>
            <person name="Ma J."/>
        </authorList>
    </citation>
    <scope>NUCLEOTIDE SEQUENCE [LARGE SCALE GENOMIC DNA]</scope>
    <source>
        <strain evidence="4">CGMCC 4.1434</strain>
    </source>
</reference>
<dbReference type="Pfam" id="PF09648">
    <property type="entry name" value="YycI"/>
    <property type="match status" value="1"/>
</dbReference>
<feature type="transmembrane region" description="Helical" evidence="1">
    <location>
        <begin position="9"/>
        <end position="26"/>
    </location>
</feature>
<evidence type="ECO:0000256" key="1">
    <source>
        <dbReference type="SAM" id="Phobius"/>
    </source>
</evidence>
<dbReference type="Gene3D" id="2.40.128.690">
    <property type="entry name" value="YycH protein, domain 3-like"/>
    <property type="match status" value="1"/>
</dbReference>
<sequence length="272" mass="31853">MDWNKTKTIFIIVFSILNVFLYSFYFNRLMDEQNVQVMGKTSTEDLLKMDNITYSELPPYINDPSYLSAKSKKFTKEQLDALDDQAPILEDGTYLKSILKEPVSVMNEKGDYDFTEFLSKHVLFGSDYVLWDVDEEERQALFFQKVKDNPIYFSRKAMLTVFMNRDGEVTHYEQSMFDEFDSFNRKKDLISPIEAIGNLYSRGYLPQDSSLQQMTLGYSTFVQVTETQVFAPTWHVRVKLKDGKVEDYFINAIEGKMIEFQTESSDEDEDNE</sequence>
<evidence type="ECO:0000313" key="4">
    <source>
        <dbReference type="Proteomes" id="UP001596109"/>
    </source>
</evidence>
<proteinExistence type="predicted"/>
<accession>A0ABW0TM32</accession>
<dbReference type="RefSeq" id="WP_381435743.1">
    <property type="nucleotide sequence ID" value="NZ_JBHSNO010000007.1"/>
</dbReference>
<protein>
    <submittedName>
        <fullName evidence="3">Two-component system regulatory protein YycI</fullName>
    </submittedName>
</protein>
<feature type="domain" description="Regulatory protein YycH-like" evidence="2">
    <location>
        <begin position="38"/>
        <end position="253"/>
    </location>
</feature>
<evidence type="ECO:0000313" key="3">
    <source>
        <dbReference type="EMBL" id="MFC5589989.1"/>
    </source>
</evidence>
<name>A0ABW0TM32_9BACL</name>
<keyword evidence="1" id="KW-0472">Membrane</keyword>
<organism evidence="3 4">
    <name type="scientific">Sporosarcina soli</name>
    <dbReference type="NCBI Taxonomy" id="334736"/>
    <lineage>
        <taxon>Bacteria</taxon>
        <taxon>Bacillati</taxon>
        <taxon>Bacillota</taxon>
        <taxon>Bacilli</taxon>
        <taxon>Bacillales</taxon>
        <taxon>Caryophanaceae</taxon>
        <taxon>Sporosarcina</taxon>
    </lineage>
</organism>